<evidence type="ECO:0000313" key="8">
    <source>
        <dbReference type="EMBL" id="VDN56104.1"/>
    </source>
</evidence>
<proteinExistence type="inferred from homology"/>
<evidence type="ECO:0000256" key="5">
    <source>
        <dbReference type="ARBA" id="ARBA00022790"/>
    </source>
</evidence>
<comment type="similarity">
    <text evidence="3">Belongs to the CSN1 family.</text>
</comment>
<evidence type="ECO:0000256" key="1">
    <source>
        <dbReference type="ARBA" id="ARBA00004123"/>
    </source>
</evidence>
<evidence type="ECO:0000313" key="10">
    <source>
        <dbReference type="Proteomes" id="UP000274756"/>
    </source>
</evidence>
<evidence type="ECO:0000313" key="9">
    <source>
        <dbReference type="Proteomes" id="UP000038040"/>
    </source>
</evidence>
<gene>
    <name evidence="8" type="ORF">DME_LOCUS6077</name>
</gene>
<protein>
    <submittedName>
        <fullName evidence="11">PCI domain-containing protein</fullName>
    </submittedName>
</protein>
<dbReference type="SUPFAM" id="SSF46785">
    <property type="entry name" value="Winged helix' DNA-binding domain"/>
    <property type="match status" value="1"/>
</dbReference>
<dbReference type="AlphaFoldDB" id="A0A0N4U4K2"/>
<dbReference type="OrthoDB" id="422427at2759"/>
<organism evidence="9 11">
    <name type="scientific">Dracunculus medinensis</name>
    <name type="common">Guinea worm</name>
    <dbReference type="NCBI Taxonomy" id="318479"/>
    <lineage>
        <taxon>Eukaryota</taxon>
        <taxon>Metazoa</taxon>
        <taxon>Ecdysozoa</taxon>
        <taxon>Nematoda</taxon>
        <taxon>Chromadorea</taxon>
        <taxon>Rhabditida</taxon>
        <taxon>Spirurina</taxon>
        <taxon>Dracunculoidea</taxon>
        <taxon>Dracunculidae</taxon>
        <taxon>Dracunculus</taxon>
    </lineage>
</organism>
<evidence type="ECO:0000256" key="2">
    <source>
        <dbReference type="ARBA" id="ARBA00004496"/>
    </source>
</evidence>
<dbReference type="InterPro" id="IPR036390">
    <property type="entry name" value="WH_DNA-bd_sf"/>
</dbReference>
<keyword evidence="5" id="KW-0736">Signalosome</keyword>
<accession>A0A0N4U4K2</accession>
<reference evidence="11" key="1">
    <citation type="submission" date="2017-02" db="UniProtKB">
        <authorList>
            <consortium name="WormBaseParasite"/>
        </authorList>
    </citation>
    <scope>IDENTIFICATION</scope>
</reference>
<evidence type="ECO:0000313" key="11">
    <source>
        <dbReference type="WBParaSite" id="DME_0000171701-mRNA-1"/>
    </source>
</evidence>
<name>A0A0N4U4K2_DRAME</name>
<evidence type="ECO:0000256" key="6">
    <source>
        <dbReference type="ARBA" id="ARBA00023242"/>
    </source>
</evidence>
<dbReference type="GO" id="GO:0005737">
    <property type="term" value="C:cytoplasm"/>
    <property type="evidence" value="ECO:0007669"/>
    <property type="project" value="UniProtKB-SubCell"/>
</dbReference>
<sequence>MLFTWIEMAIYLGEWMKVESILAQLQRAITESAETESAVSNASRASRYTATTALVASKVMKDFIANSKAKVVAVSALHSLVTKNYKGCAESCLQIQLENFHYPELLSPKDIACYGTFCSMATFSRNEVKKRVLTNQSFRKFLESEPKLVELLQKFCKSDFAAFFDILEEIRYPLLLDIFFGPRMNELCKMIRHQAIIQYFLPFEAADIVKMSTVFRLSSQELMDELFLLIENDSLRARIDAVNKILVAKKSIRKALILDKILRAGETISYVVLGALCYYDVYTAIRNSEFFRGFVKRGPKLVISSCSGNTVSGHIPLISHFFATRRSISPQAANVQDTEADSLNELYVADDLRESTEISHSAMVSQSAEVTEMHYIANRRNQSTSANLYSSARIRDRD</sequence>
<dbReference type="Pfam" id="PF01399">
    <property type="entry name" value="PCI"/>
    <property type="match status" value="1"/>
</dbReference>
<dbReference type="InterPro" id="IPR000717">
    <property type="entry name" value="PCI_dom"/>
</dbReference>
<dbReference type="PROSITE" id="PS50250">
    <property type="entry name" value="PCI"/>
    <property type="match status" value="1"/>
</dbReference>
<dbReference type="Proteomes" id="UP000038040">
    <property type="component" value="Unplaced"/>
</dbReference>
<dbReference type="PANTHER" id="PTHR14145:SF2">
    <property type="entry name" value="COP9 SIGNALOSOME COMPLEX SUBUNIT 1"/>
    <property type="match status" value="1"/>
</dbReference>
<reference evidence="8 10" key="2">
    <citation type="submission" date="2018-11" db="EMBL/GenBank/DDBJ databases">
        <authorList>
            <consortium name="Pathogen Informatics"/>
        </authorList>
    </citation>
    <scope>NUCLEOTIDE SEQUENCE [LARGE SCALE GENOMIC DNA]</scope>
</reference>
<keyword evidence="4" id="KW-0963">Cytoplasm</keyword>
<keyword evidence="6" id="KW-0539">Nucleus</keyword>
<feature type="domain" description="PCI" evidence="7">
    <location>
        <begin position="81"/>
        <end position="253"/>
    </location>
</feature>
<dbReference type="InterPro" id="IPR019585">
    <property type="entry name" value="Rpn7/CSN1"/>
</dbReference>
<dbReference type="InterPro" id="IPR045135">
    <property type="entry name" value="Rpn7_N"/>
</dbReference>
<dbReference type="Pfam" id="PF10602">
    <property type="entry name" value="RPN7"/>
    <property type="match status" value="1"/>
</dbReference>
<dbReference type="SMART" id="SM00088">
    <property type="entry name" value="PINT"/>
    <property type="match status" value="1"/>
</dbReference>
<evidence type="ECO:0000256" key="4">
    <source>
        <dbReference type="ARBA" id="ARBA00022490"/>
    </source>
</evidence>
<dbReference type="PANTHER" id="PTHR14145">
    <property type="entry name" value="26S PROTESOME SUBUNIT 6"/>
    <property type="match status" value="1"/>
</dbReference>
<dbReference type="Gene3D" id="1.25.40.570">
    <property type="match status" value="1"/>
</dbReference>
<keyword evidence="10" id="KW-1185">Reference proteome</keyword>
<dbReference type="WBParaSite" id="DME_0000171701-mRNA-1">
    <property type="protein sequence ID" value="DME_0000171701-mRNA-1"/>
    <property type="gene ID" value="DME_0000171701"/>
</dbReference>
<comment type="subcellular location">
    <subcellularLocation>
        <location evidence="2">Cytoplasm</location>
    </subcellularLocation>
    <subcellularLocation>
        <location evidence="1">Nucleus</location>
    </subcellularLocation>
</comment>
<evidence type="ECO:0000259" key="7">
    <source>
        <dbReference type="PROSITE" id="PS50250"/>
    </source>
</evidence>
<dbReference type="GO" id="GO:0008180">
    <property type="term" value="C:COP9 signalosome"/>
    <property type="evidence" value="ECO:0007669"/>
    <property type="project" value="UniProtKB-KW"/>
</dbReference>
<evidence type="ECO:0000256" key="3">
    <source>
        <dbReference type="ARBA" id="ARBA00008793"/>
    </source>
</evidence>
<dbReference type="Proteomes" id="UP000274756">
    <property type="component" value="Unassembled WGS sequence"/>
</dbReference>
<dbReference type="STRING" id="318479.A0A0N4U4K2"/>
<dbReference type="EMBL" id="UYYG01001154">
    <property type="protein sequence ID" value="VDN56104.1"/>
    <property type="molecule type" value="Genomic_DNA"/>
</dbReference>